<dbReference type="RefSeq" id="WP_047576096.1">
    <property type="nucleotide sequence ID" value="NZ_JPQT01000108.1"/>
</dbReference>
<dbReference type="PANTHER" id="PTHR30024">
    <property type="entry name" value="ALIPHATIC SULFONATES-BINDING PROTEIN-RELATED"/>
    <property type="match status" value="1"/>
</dbReference>
<proteinExistence type="inferred from homology"/>
<dbReference type="PANTHER" id="PTHR30024:SF47">
    <property type="entry name" value="TAURINE-BINDING PERIPLASMIC PROTEIN"/>
    <property type="match status" value="1"/>
</dbReference>
<dbReference type="Pfam" id="PF13379">
    <property type="entry name" value="NMT1_2"/>
    <property type="match status" value="1"/>
</dbReference>
<dbReference type="Gene3D" id="3.40.190.10">
    <property type="entry name" value="Periplasmic binding protein-like II"/>
    <property type="match status" value="2"/>
</dbReference>
<dbReference type="SUPFAM" id="SSF53850">
    <property type="entry name" value="Periplasmic binding protein-like II"/>
    <property type="match status" value="1"/>
</dbReference>
<evidence type="ECO:0000313" key="6">
    <source>
        <dbReference type="Proteomes" id="UP000028643"/>
    </source>
</evidence>
<sequence>MSKLLLLFSLALVVTGCANIPRSEMSESVFSSLDCPAIVNQLDQARATRENAAQARRGSWKVIIPIAIGVRYFNAASVENEADKRVVLLVEEQRAKKCTQVSDLTKNALPARDRKMAPISVVSFPSPHDWPIWVAQELGYFSRSGLTPTPDSKFQLAGLIEGDFDIAMTGIDNVIAYTEGQGEVRTQRNADLFAFMGASNKGFLRLVTSPEIKKYADLKGKQLSVDAQTTGYSFVLRKLLKEGGLGAADVEFVSVGGLRQRYQTLVEHKYAGTLLISPLHAAAQQKGFNVLANVEDVLGHYQASVGAARRDWAKHNHVELVGYIRAYMQAVEWLRNPTNRAEAIAILSKNMPNLSGTMVGQTYEMLLVQQDGLDPRAELDISGVETVLALRSEYGKPQKILSYAGKYYDLQYHAEATESLR</sequence>
<evidence type="ECO:0000256" key="3">
    <source>
        <dbReference type="ARBA" id="ARBA00022729"/>
    </source>
</evidence>
<evidence type="ECO:0000256" key="2">
    <source>
        <dbReference type="ARBA" id="ARBA00010742"/>
    </source>
</evidence>
<organism evidence="5 6">
    <name type="scientific">Pseudomonas syringae</name>
    <dbReference type="NCBI Taxonomy" id="317"/>
    <lineage>
        <taxon>Bacteria</taxon>
        <taxon>Pseudomonadati</taxon>
        <taxon>Pseudomonadota</taxon>
        <taxon>Gammaproteobacteria</taxon>
        <taxon>Pseudomonadales</taxon>
        <taxon>Pseudomonadaceae</taxon>
        <taxon>Pseudomonas</taxon>
    </lineage>
</organism>
<evidence type="ECO:0000256" key="4">
    <source>
        <dbReference type="SAM" id="SignalP"/>
    </source>
</evidence>
<comment type="subcellular location">
    <subcellularLocation>
        <location evidence="1">Periplasm</location>
    </subcellularLocation>
</comment>
<dbReference type="Proteomes" id="UP000028643">
    <property type="component" value="Unassembled WGS sequence"/>
</dbReference>
<feature type="chain" id="PRO_5001798359" evidence="4">
    <location>
        <begin position="19"/>
        <end position="421"/>
    </location>
</feature>
<comment type="caution">
    <text evidence="5">The sequence shown here is derived from an EMBL/GenBank/DDBJ whole genome shotgun (WGS) entry which is preliminary data.</text>
</comment>
<dbReference type="GO" id="GO:0042918">
    <property type="term" value="P:alkanesulfonate transmembrane transport"/>
    <property type="evidence" value="ECO:0007669"/>
    <property type="project" value="TreeGrafter"/>
</dbReference>
<dbReference type="GO" id="GO:0042597">
    <property type="term" value="C:periplasmic space"/>
    <property type="evidence" value="ECO:0007669"/>
    <property type="project" value="UniProtKB-SubCell"/>
</dbReference>
<evidence type="ECO:0000313" key="5">
    <source>
        <dbReference type="EMBL" id="KFE50849.1"/>
    </source>
</evidence>
<protein>
    <submittedName>
        <fullName evidence="5">ABC transporter substrate-binding protein</fullName>
    </submittedName>
</protein>
<keyword evidence="3 4" id="KW-0732">Signal</keyword>
<dbReference type="PATRIC" id="fig|317.174.peg.3191"/>
<evidence type="ECO:0000256" key="1">
    <source>
        <dbReference type="ARBA" id="ARBA00004418"/>
    </source>
</evidence>
<reference evidence="5 6" key="1">
    <citation type="submission" date="2014-07" db="EMBL/GenBank/DDBJ databases">
        <title>Draft Genome Sequences of Environmental Pseudomonas syringae strains.</title>
        <authorList>
            <person name="Baltrus D.A."/>
            <person name="Berge O."/>
            <person name="Morris C."/>
        </authorList>
    </citation>
    <scope>NUCLEOTIDE SEQUENCE [LARGE SCALE GENOMIC DNA]</scope>
    <source>
        <strain evidence="5 6">CEB003</strain>
    </source>
</reference>
<dbReference type="EMBL" id="JPQT01000108">
    <property type="protein sequence ID" value="KFE50849.1"/>
    <property type="molecule type" value="Genomic_DNA"/>
</dbReference>
<accession>A0A085V5Y6</accession>
<name>A0A085V5Y6_PSESX</name>
<dbReference type="PROSITE" id="PS51257">
    <property type="entry name" value="PROKAR_LIPOPROTEIN"/>
    <property type="match status" value="1"/>
</dbReference>
<comment type="similarity">
    <text evidence="2">Belongs to the bacterial solute-binding protein SsuA/TauA family.</text>
</comment>
<feature type="signal peptide" evidence="4">
    <location>
        <begin position="1"/>
        <end position="18"/>
    </location>
</feature>
<dbReference type="AlphaFoldDB" id="A0A085V5Y6"/>
<gene>
    <name evidence="5" type="ORF">IV02_15610</name>
</gene>